<name>T1EDC9_HELRO</name>
<dbReference type="PROSITE" id="PS50023">
    <property type="entry name" value="LIM_DOMAIN_2"/>
    <property type="match status" value="2"/>
</dbReference>
<keyword evidence="4 7" id="KW-0862">Zinc</keyword>
<evidence type="ECO:0000256" key="4">
    <source>
        <dbReference type="ARBA" id="ARBA00022833"/>
    </source>
</evidence>
<dbReference type="SMART" id="SM00132">
    <property type="entry name" value="LIM"/>
    <property type="match status" value="5"/>
</dbReference>
<protein>
    <recommendedName>
        <fullName evidence="8">LIM zinc-binding domain-containing protein</fullName>
    </recommendedName>
</protein>
<dbReference type="GO" id="GO:1900026">
    <property type="term" value="P:positive regulation of substrate adhesion-dependent cell spreading"/>
    <property type="evidence" value="ECO:0000318"/>
    <property type="project" value="GO_Central"/>
</dbReference>
<dbReference type="InterPro" id="IPR001781">
    <property type="entry name" value="Znf_LIM"/>
</dbReference>
<dbReference type="SUPFAM" id="SSF57716">
    <property type="entry name" value="Glucocorticoid receptor-like (DNA-binding domain)"/>
    <property type="match status" value="5"/>
</dbReference>
<keyword evidence="5" id="KW-0965">Cell junction</keyword>
<keyword evidence="3" id="KW-0677">Repeat</keyword>
<dbReference type="PANTHER" id="PTHR24210:SF0">
    <property type="entry name" value="LIM DOMAIN-CONTAINING PROTEIN"/>
    <property type="match status" value="1"/>
</dbReference>
<accession>T1EDC9</accession>
<evidence type="ECO:0000313" key="11">
    <source>
        <dbReference type="Proteomes" id="UP000015101"/>
    </source>
</evidence>
<dbReference type="PROSITE" id="PS00478">
    <property type="entry name" value="LIM_DOMAIN_1"/>
    <property type="match status" value="2"/>
</dbReference>
<gene>
    <name evidence="10" type="primary">20194581</name>
    <name evidence="9" type="ORF">HELRODRAFT_102897</name>
</gene>
<dbReference type="PANTHER" id="PTHR24210">
    <property type="entry name" value="LIM DOMAIN-CONTAINING PROTEIN"/>
    <property type="match status" value="1"/>
</dbReference>
<sequence>MVNLNGKVWHQKCFVCAQCFQQFPDGIFFEFEGRLYCAHDFQILFAPYCSSCKEFILGRVIKAMNTNWHPHCFLCAQCSAQLADVGFIKTGNRALCKSCNEEEKARLVGKHICFKCKTVVDENDFLRFNHEVFHAYHFKCHDCGCELTSSAREKDHELYCLRCHDKMGIPICAACRRPIEERAVHALGKIWHTEHFVCCKCEKPFFGNRHYEKRGLAYCETHYFQAFGNTCFYCNSVITGDTFTAFNKEWCCGHFSCSLCDRKMDNKTKFIEFDCKPICKACFKKFPSELVKRQRKALQQEQKNSKK</sequence>
<evidence type="ECO:0000256" key="7">
    <source>
        <dbReference type="PROSITE-ProRule" id="PRU00125"/>
    </source>
</evidence>
<dbReference type="GO" id="GO:0005925">
    <property type="term" value="C:focal adhesion"/>
    <property type="evidence" value="ECO:0000318"/>
    <property type="project" value="GO_Central"/>
</dbReference>
<evidence type="ECO:0000256" key="5">
    <source>
        <dbReference type="ARBA" id="ARBA00022949"/>
    </source>
</evidence>
<dbReference type="GO" id="GO:0098609">
    <property type="term" value="P:cell-cell adhesion"/>
    <property type="evidence" value="ECO:0000318"/>
    <property type="project" value="GO_Central"/>
</dbReference>
<dbReference type="GO" id="GO:0045216">
    <property type="term" value="P:cell-cell junction organization"/>
    <property type="evidence" value="ECO:0000318"/>
    <property type="project" value="GO_Central"/>
</dbReference>
<dbReference type="STRING" id="6412.T1EDC9"/>
<dbReference type="AlphaFoldDB" id="T1EDC9"/>
<evidence type="ECO:0000256" key="6">
    <source>
        <dbReference type="ARBA" id="ARBA00023038"/>
    </source>
</evidence>
<keyword evidence="6 7" id="KW-0440">LIM domain</keyword>
<dbReference type="CTD" id="20194581"/>
<organism evidence="10 11">
    <name type="scientific">Helobdella robusta</name>
    <name type="common">Californian leech</name>
    <dbReference type="NCBI Taxonomy" id="6412"/>
    <lineage>
        <taxon>Eukaryota</taxon>
        <taxon>Metazoa</taxon>
        <taxon>Spiralia</taxon>
        <taxon>Lophotrochozoa</taxon>
        <taxon>Annelida</taxon>
        <taxon>Clitellata</taxon>
        <taxon>Hirudinea</taxon>
        <taxon>Rhynchobdellida</taxon>
        <taxon>Glossiphoniidae</taxon>
        <taxon>Helobdella</taxon>
    </lineage>
</organism>
<dbReference type="HOGENOM" id="CLU_001357_0_0_1"/>
<dbReference type="GO" id="GO:2001046">
    <property type="term" value="P:positive regulation of integrin-mediated signaling pathway"/>
    <property type="evidence" value="ECO:0000318"/>
    <property type="project" value="GO_Central"/>
</dbReference>
<dbReference type="OMA" id="HEVFHAY"/>
<reference evidence="11" key="1">
    <citation type="submission" date="2012-12" db="EMBL/GenBank/DDBJ databases">
        <authorList>
            <person name="Hellsten U."/>
            <person name="Grimwood J."/>
            <person name="Chapman J.A."/>
            <person name="Shapiro H."/>
            <person name="Aerts A."/>
            <person name="Otillar R.P."/>
            <person name="Terry A.Y."/>
            <person name="Boore J.L."/>
            <person name="Simakov O."/>
            <person name="Marletaz F."/>
            <person name="Cho S.-J."/>
            <person name="Edsinger-Gonzales E."/>
            <person name="Havlak P."/>
            <person name="Kuo D.-H."/>
            <person name="Larsson T."/>
            <person name="Lv J."/>
            <person name="Arendt D."/>
            <person name="Savage R."/>
            <person name="Osoegawa K."/>
            <person name="de Jong P."/>
            <person name="Lindberg D.R."/>
            <person name="Seaver E.C."/>
            <person name="Weisblat D.A."/>
            <person name="Putnam N.H."/>
            <person name="Grigoriev I.V."/>
            <person name="Rokhsar D.S."/>
        </authorList>
    </citation>
    <scope>NUCLEOTIDE SEQUENCE</scope>
</reference>
<dbReference type="Gene3D" id="2.10.110.10">
    <property type="entry name" value="Cysteine Rich Protein"/>
    <property type="match status" value="5"/>
</dbReference>
<dbReference type="eggNOG" id="KOG2272">
    <property type="taxonomic scope" value="Eukaryota"/>
</dbReference>
<dbReference type="OrthoDB" id="20689at2759"/>
<evidence type="ECO:0000313" key="10">
    <source>
        <dbReference type="EnsemblMetazoa" id="HelroP102897"/>
    </source>
</evidence>
<dbReference type="EMBL" id="KB097558">
    <property type="protein sequence ID" value="ESN94871.1"/>
    <property type="molecule type" value="Genomic_DNA"/>
</dbReference>
<evidence type="ECO:0000259" key="8">
    <source>
        <dbReference type="PROSITE" id="PS50023"/>
    </source>
</evidence>
<comment type="subcellular location">
    <subcellularLocation>
        <location evidence="1">Cell junction</location>
    </subcellularLocation>
</comment>
<evidence type="ECO:0000256" key="2">
    <source>
        <dbReference type="ARBA" id="ARBA00022723"/>
    </source>
</evidence>
<dbReference type="GO" id="GO:0005911">
    <property type="term" value="C:cell-cell junction"/>
    <property type="evidence" value="ECO:0000318"/>
    <property type="project" value="GO_Central"/>
</dbReference>
<dbReference type="Proteomes" id="UP000015101">
    <property type="component" value="Unassembled WGS sequence"/>
</dbReference>
<dbReference type="GeneID" id="20194581"/>
<feature type="domain" description="LIM zinc-binding" evidence="8">
    <location>
        <begin position="170"/>
        <end position="229"/>
    </location>
</feature>
<feature type="domain" description="LIM zinc-binding" evidence="8">
    <location>
        <begin position="47"/>
        <end position="106"/>
    </location>
</feature>
<dbReference type="FunFam" id="2.10.110.10:FF:000017">
    <property type="entry name" value="Lim and senescent cell antigen-like-containing"/>
    <property type="match status" value="1"/>
</dbReference>
<evidence type="ECO:0000256" key="3">
    <source>
        <dbReference type="ARBA" id="ARBA00022737"/>
    </source>
</evidence>
<dbReference type="CDD" id="cd09334">
    <property type="entry name" value="LIM4_PINCH"/>
    <property type="match status" value="1"/>
</dbReference>
<dbReference type="InParanoid" id="T1EDC9"/>
<dbReference type="EMBL" id="AMQM01007060">
    <property type="status" value="NOT_ANNOTATED_CDS"/>
    <property type="molecule type" value="Genomic_DNA"/>
</dbReference>
<dbReference type="GO" id="GO:0005737">
    <property type="term" value="C:cytoplasm"/>
    <property type="evidence" value="ECO:0000318"/>
    <property type="project" value="GO_Central"/>
</dbReference>
<dbReference type="FunFam" id="2.10.110.10:FF:000011">
    <property type="entry name" value="Lim and senescent cell antigen-like-containing"/>
    <property type="match status" value="1"/>
</dbReference>
<dbReference type="GO" id="GO:0046872">
    <property type="term" value="F:metal ion binding"/>
    <property type="evidence" value="ECO:0007669"/>
    <property type="project" value="UniProtKB-KW"/>
</dbReference>
<reference evidence="9 11" key="2">
    <citation type="journal article" date="2013" name="Nature">
        <title>Insights into bilaterian evolution from three spiralian genomes.</title>
        <authorList>
            <person name="Simakov O."/>
            <person name="Marletaz F."/>
            <person name="Cho S.J."/>
            <person name="Edsinger-Gonzales E."/>
            <person name="Havlak P."/>
            <person name="Hellsten U."/>
            <person name="Kuo D.H."/>
            <person name="Larsson T."/>
            <person name="Lv J."/>
            <person name="Arendt D."/>
            <person name="Savage R."/>
            <person name="Osoegawa K."/>
            <person name="de Jong P."/>
            <person name="Grimwood J."/>
            <person name="Chapman J.A."/>
            <person name="Shapiro H."/>
            <person name="Aerts A."/>
            <person name="Otillar R.P."/>
            <person name="Terry A.Y."/>
            <person name="Boore J.L."/>
            <person name="Grigoriev I.V."/>
            <person name="Lindberg D.R."/>
            <person name="Seaver E.C."/>
            <person name="Weisblat D.A."/>
            <person name="Putnam N.H."/>
            <person name="Rokhsar D.S."/>
        </authorList>
    </citation>
    <scope>NUCLEOTIDE SEQUENCE</scope>
</reference>
<reference evidence="10" key="3">
    <citation type="submission" date="2015-06" db="UniProtKB">
        <authorList>
            <consortium name="EnsemblMetazoa"/>
        </authorList>
    </citation>
    <scope>IDENTIFICATION</scope>
</reference>
<dbReference type="InterPro" id="IPR017351">
    <property type="entry name" value="PINCH-1-4-like"/>
</dbReference>
<dbReference type="FunFam" id="2.10.110.10:FF:000141">
    <property type="entry name" value="LIM domain-containing protein"/>
    <property type="match status" value="1"/>
</dbReference>
<keyword evidence="2 7" id="KW-0479">Metal-binding</keyword>
<evidence type="ECO:0000256" key="1">
    <source>
        <dbReference type="ARBA" id="ARBA00004282"/>
    </source>
</evidence>
<dbReference type="RefSeq" id="XP_009027000.1">
    <property type="nucleotide sequence ID" value="XM_009028752.1"/>
</dbReference>
<keyword evidence="11" id="KW-1185">Reference proteome</keyword>
<proteinExistence type="predicted"/>
<dbReference type="Pfam" id="PF00412">
    <property type="entry name" value="LIM"/>
    <property type="match status" value="4"/>
</dbReference>
<dbReference type="EnsemblMetazoa" id="HelroT102897">
    <property type="protein sequence ID" value="HelroP102897"/>
    <property type="gene ID" value="HelroG102897"/>
</dbReference>
<evidence type="ECO:0000313" key="9">
    <source>
        <dbReference type="EMBL" id="ESN94871.1"/>
    </source>
</evidence>
<dbReference type="KEGG" id="hro:HELRODRAFT_102897"/>